<gene>
    <name evidence="4 7" type="primary">lptA</name>
    <name evidence="7" type="ORF">EPA99_02040</name>
</gene>
<dbReference type="Pfam" id="PF03968">
    <property type="entry name" value="LptD_N"/>
    <property type="match status" value="1"/>
</dbReference>
<feature type="chain" id="PRO_5021055987" description="Lipopolysaccharide export system protein LptA" evidence="4">
    <location>
        <begin position="29"/>
        <end position="179"/>
    </location>
</feature>
<dbReference type="Gene3D" id="2.60.450.10">
    <property type="entry name" value="Lipopolysaccharide (LPS) transport protein A like domain"/>
    <property type="match status" value="1"/>
</dbReference>
<feature type="domain" description="Organic solvent tolerance-like N-terminal" evidence="6">
    <location>
        <begin position="39"/>
        <end position="148"/>
    </location>
</feature>
<evidence type="ECO:0000256" key="2">
    <source>
        <dbReference type="ARBA" id="ARBA00022729"/>
    </source>
</evidence>
<dbReference type="GO" id="GO:0017089">
    <property type="term" value="F:glycolipid transfer activity"/>
    <property type="evidence" value="ECO:0007669"/>
    <property type="project" value="TreeGrafter"/>
</dbReference>
<dbReference type="PANTHER" id="PTHR36504:SF1">
    <property type="entry name" value="LIPOPOLYSACCHARIDE EXPORT SYSTEM PROTEIN LPTA"/>
    <property type="match status" value="1"/>
</dbReference>
<comment type="subunit">
    <text evidence="4">Component of the lipopolysaccharide transport and assembly complex.</text>
</comment>
<evidence type="ECO:0000256" key="3">
    <source>
        <dbReference type="ARBA" id="ARBA00022764"/>
    </source>
</evidence>
<evidence type="ECO:0000313" key="8">
    <source>
        <dbReference type="Proteomes" id="UP000289784"/>
    </source>
</evidence>
<organism evidence="7 8">
    <name type="scientific">Pseudoxanthomonas composti</name>
    <dbReference type="NCBI Taxonomy" id="2137479"/>
    <lineage>
        <taxon>Bacteria</taxon>
        <taxon>Pseudomonadati</taxon>
        <taxon>Pseudomonadota</taxon>
        <taxon>Gammaproteobacteria</taxon>
        <taxon>Lysobacterales</taxon>
        <taxon>Lysobacteraceae</taxon>
        <taxon>Pseudoxanthomonas</taxon>
    </lineage>
</organism>
<proteinExistence type="inferred from homology"/>
<dbReference type="RefSeq" id="WP_129469516.1">
    <property type="nucleotide sequence ID" value="NZ_SAWZ01000001.1"/>
</dbReference>
<dbReference type="GO" id="GO:0015920">
    <property type="term" value="P:lipopolysaccharide transport"/>
    <property type="evidence" value="ECO:0007669"/>
    <property type="project" value="UniProtKB-UniRule"/>
</dbReference>
<keyword evidence="2 4" id="KW-0732">Signal</keyword>
<feature type="region of interest" description="Disordered" evidence="5">
    <location>
        <begin position="132"/>
        <end position="179"/>
    </location>
</feature>
<sequence length="179" mass="18996" precursor="true">MSRNPPANLARLALVVLLSGLCAVQASAKTSDRNQALELESDSQEGSIDGNGTSVWSGNVHLVQGTLDIQAARAEVIRKDGEVVKAIFTGNQVKMHQINDDNTPVDAVANRIEYDMQTDIITLTGNYTVKSPRGTNSGEKMVYDTKTGNMQSGGGGGRVKSVIQPKAKTSTPPATQGKR</sequence>
<dbReference type="AlphaFoldDB" id="A0A4Q1JZ83"/>
<evidence type="ECO:0000259" key="6">
    <source>
        <dbReference type="Pfam" id="PF03968"/>
    </source>
</evidence>
<evidence type="ECO:0000256" key="4">
    <source>
        <dbReference type="HAMAP-Rule" id="MF_01914"/>
    </source>
</evidence>
<evidence type="ECO:0000256" key="5">
    <source>
        <dbReference type="SAM" id="MobiDB-lite"/>
    </source>
</evidence>
<dbReference type="InterPro" id="IPR052037">
    <property type="entry name" value="LPS_export_LptA"/>
</dbReference>
<dbReference type="PANTHER" id="PTHR36504">
    <property type="entry name" value="LIPOPOLYSACCHARIDE EXPORT SYSTEM PROTEIN LPTA"/>
    <property type="match status" value="1"/>
</dbReference>
<name>A0A4Q1JZ83_9GAMM</name>
<dbReference type="GO" id="GO:0009279">
    <property type="term" value="C:cell outer membrane"/>
    <property type="evidence" value="ECO:0007669"/>
    <property type="project" value="TreeGrafter"/>
</dbReference>
<evidence type="ECO:0000313" key="7">
    <source>
        <dbReference type="EMBL" id="RXR08625.1"/>
    </source>
</evidence>
<protein>
    <recommendedName>
        <fullName evidence="4">Lipopolysaccharide export system protein LptA</fullName>
    </recommendedName>
</protein>
<keyword evidence="8" id="KW-1185">Reference proteome</keyword>
<dbReference type="Proteomes" id="UP000289784">
    <property type="component" value="Unassembled WGS sequence"/>
</dbReference>
<comment type="caution">
    <text evidence="7">The sequence shown here is derived from an EMBL/GenBank/DDBJ whole genome shotgun (WGS) entry which is preliminary data.</text>
</comment>
<dbReference type="OrthoDB" id="9795964at2"/>
<feature type="region of interest" description="Disordered" evidence="5">
    <location>
        <begin position="32"/>
        <end position="51"/>
    </location>
</feature>
<dbReference type="GO" id="GO:0043165">
    <property type="term" value="P:Gram-negative-bacterium-type cell outer membrane assembly"/>
    <property type="evidence" value="ECO:0007669"/>
    <property type="project" value="UniProtKB-UniRule"/>
</dbReference>
<comment type="similarity">
    <text evidence="4">Belongs to the LptA family.</text>
</comment>
<feature type="compositionally biased region" description="Polar residues" evidence="5">
    <location>
        <begin position="167"/>
        <end position="179"/>
    </location>
</feature>
<dbReference type="EMBL" id="SAWZ01000001">
    <property type="protein sequence ID" value="RXR08625.1"/>
    <property type="molecule type" value="Genomic_DNA"/>
</dbReference>
<keyword evidence="1 4" id="KW-0813">Transport</keyword>
<evidence type="ECO:0000256" key="1">
    <source>
        <dbReference type="ARBA" id="ARBA00022448"/>
    </source>
</evidence>
<accession>A0A4Q1JZ83</accession>
<dbReference type="HAMAP" id="MF_01914">
    <property type="entry name" value="LPS_assembly_LptA"/>
    <property type="match status" value="1"/>
</dbReference>
<dbReference type="NCBIfam" id="TIGR03002">
    <property type="entry name" value="outer_YhbN_LptA"/>
    <property type="match status" value="1"/>
</dbReference>
<feature type="signal peptide" evidence="4">
    <location>
        <begin position="1"/>
        <end position="28"/>
    </location>
</feature>
<comment type="subcellular location">
    <subcellularLocation>
        <location evidence="4">Periplasm</location>
    </subcellularLocation>
</comment>
<reference evidence="7 8" key="1">
    <citation type="submission" date="2019-01" db="EMBL/GenBank/DDBJ databases">
        <title>Pseudoxanthomonas composti sp. nov., isolated from compost.</title>
        <authorList>
            <person name="Yang G."/>
        </authorList>
    </citation>
    <scope>NUCLEOTIDE SEQUENCE [LARGE SCALE GENOMIC DNA]</scope>
    <source>
        <strain evidence="7 8">GSS15</strain>
    </source>
</reference>
<keyword evidence="3 4" id="KW-0574">Periplasm</keyword>
<dbReference type="GO" id="GO:0001530">
    <property type="term" value="F:lipopolysaccharide binding"/>
    <property type="evidence" value="ECO:0007669"/>
    <property type="project" value="InterPro"/>
</dbReference>
<dbReference type="InterPro" id="IPR014340">
    <property type="entry name" value="LptA"/>
</dbReference>
<dbReference type="InterPro" id="IPR005653">
    <property type="entry name" value="OstA-like_N"/>
</dbReference>
<comment type="function">
    <text evidence="4">Involved in the assembly of lipopolysaccharide (LPS). Required for the translocation of LPS from the inner membrane to the outer membrane. May form a bridge between the inner membrane and the outer membrane, via interactions with LptC and LptD, thereby facilitating LPS transfer across the periplasm.</text>
</comment>
<dbReference type="GO" id="GO:0030288">
    <property type="term" value="C:outer membrane-bounded periplasmic space"/>
    <property type="evidence" value="ECO:0007669"/>
    <property type="project" value="TreeGrafter"/>
</dbReference>